<reference evidence="6" key="1">
    <citation type="submission" date="2016-10" db="EMBL/GenBank/DDBJ databases">
        <authorList>
            <person name="Varghese N."/>
            <person name="Submissions S."/>
        </authorList>
    </citation>
    <scope>NUCLEOTIDE SEQUENCE [LARGE SCALE GENOMIC DNA]</scope>
    <source>
        <strain evidence="6">CCM 7469</strain>
    </source>
</reference>
<dbReference type="Proteomes" id="UP000199636">
    <property type="component" value="Unassembled WGS sequence"/>
</dbReference>
<dbReference type="RefSeq" id="WP_090262030.1">
    <property type="nucleotide sequence ID" value="NZ_FNDS01000003.1"/>
</dbReference>
<dbReference type="EMBL" id="FNDS01000003">
    <property type="protein sequence ID" value="SDH77332.1"/>
    <property type="molecule type" value="Genomic_DNA"/>
</dbReference>
<evidence type="ECO:0000256" key="3">
    <source>
        <dbReference type="ARBA" id="ARBA00022833"/>
    </source>
</evidence>
<name>A0A1G8F5E7_9PSED</name>
<evidence type="ECO:0000259" key="4">
    <source>
        <dbReference type="PROSITE" id="PS51891"/>
    </source>
</evidence>
<protein>
    <submittedName>
        <fullName evidence="5">Uncharacterized conserved protein</fullName>
    </submittedName>
</protein>
<dbReference type="Pfam" id="PF04828">
    <property type="entry name" value="GFA"/>
    <property type="match status" value="1"/>
</dbReference>
<evidence type="ECO:0000313" key="5">
    <source>
        <dbReference type="EMBL" id="SDH77332.1"/>
    </source>
</evidence>
<dbReference type="GO" id="GO:0016846">
    <property type="term" value="F:carbon-sulfur lyase activity"/>
    <property type="evidence" value="ECO:0007669"/>
    <property type="project" value="InterPro"/>
</dbReference>
<keyword evidence="6" id="KW-1185">Reference proteome</keyword>
<dbReference type="AlphaFoldDB" id="A0A1G8F5E7"/>
<dbReference type="InterPro" id="IPR052355">
    <property type="entry name" value="CENP-V-like"/>
</dbReference>
<accession>A0A1G8F5E7</accession>
<dbReference type="PROSITE" id="PS51891">
    <property type="entry name" value="CENP_V_GFA"/>
    <property type="match status" value="1"/>
</dbReference>
<organism evidence="5 6">
    <name type="scientific">Pseudomonas panipatensis</name>
    <dbReference type="NCBI Taxonomy" id="428992"/>
    <lineage>
        <taxon>Bacteria</taxon>
        <taxon>Pseudomonadati</taxon>
        <taxon>Pseudomonadota</taxon>
        <taxon>Gammaproteobacteria</taxon>
        <taxon>Pseudomonadales</taxon>
        <taxon>Pseudomonadaceae</taxon>
        <taxon>Pseudomonas</taxon>
    </lineage>
</organism>
<feature type="domain" description="CENP-V/GFA" evidence="4">
    <location>
        <begin position="3"/>
        <end position="111"/>
    </location>
</feature>
<dbReference type="GO" id="GO:0046872">
    <property type="term" value="F:metal ion binding"/>
    <property type="evidence" value="ECO:0007669"/>
    <property type="project" value="UniProtKB-KW"/>
</dbReference>
<evidence type="ECO:0000256" key="1">
    <source>
        <dbReference type="ARBA" id="ARBA00005495"/>
    </source>
</evidence>
<keyword evidence="3" id="KW-0862">Zinc</keyword>
<gene>
    <name evidence="5" type="ORF">SAMN05216272_10328</name>
</gene>
<sequence length="115" mass="12687">MRYQGSCHCGGIAFDVEGDIDEVIQCNCSICSRRGSLLWFVPRDKLTLKTPESAMSTYTFNTHRIHHQFCPTCGCAPLAFANTPDGKAMAAVNVRCLPEVDIKALKVREYDGKSA</sequence>
<dbReference type="PANTHER" id="PTHR28620">
    <property type="entry name" value="CENTROMERE PROTEIN V"/>
    <property type="match status" value="1"/>
</dbReference>
<dbReference type="Gene3D" id="2.170.150.70">
    <property type="match status" value="1"/>
</dbReference>
<dbReference type="InterPro" id="IPR006913">
    <property type="entry name" value="CENP-V/GFA"/>
</dbReference>
<proteinExistence type="inferred from homology"/>
<comment type="similarity">
    <text evidence="1">Belongs to the Gfa family.</text>
</comment>
<dbReference type="OrthoDB" id="9805575at2"/>
<evidence type="ECO:0000313" key="6">
    <source>
        <dbReference type="Proteomes" id="UP000199636"/>
    </source>
</evidence>
<keyword evidence="2" id="KW-0479">Metal-binding</keyword>
<evidence type="ECO:0000256" key="2">
    <source>
        <dbReference type="ARBA" id="ARBA00022723"/>
    </source>
</evidence>
<dbReference type="SUPFAM" id="SSF51316">
    <property type="entry name" value="Mss4-like"/>
    <property type="match status" value="1"/>
</dbReference>
<dbReference type="InterPro" id="IPR011057">
    <property type="entry name" value="Mss4-like_sf"/>
</dbReference>
<dbReference type="PANTHER" id="PTHR28620:SF1">
    <property type="entry name" value="CENP-V_GFA DOMAIN-CONTAINING PROTEIN"/>
    <property type="match status" value="1"/>
</dbReference>
<dbReference type="STRING" id="428992.SAMN05216272_10328"/>